<dbReference type="AlphaFoldDB" id="A0A146K6U2"/>
<reference evidence="2" key="1">
    <citation type="submission" date="2015-07" db="EMBL/GenBank/DDBJ databases">
        <title>Adaptation to a free-living lifestyle via gene acquisitions in the diplomonad Trepomonas sp. PC1.</title>
        <authorList>
            <person name="Xu F."/>
            <person name="Jerlstrom-Hultqvist J."/>
            <person name="Kolisko M."/>
            <person name="Simpson A.G.B."/>
            <person name="Roger A.J."/>
            <person name="Svard S.G."/>
            <person name="Andersson J.O."/>
        </authorList>
    </citation>
    <scope>NUCLEOTIDE SEQUENCE</scope>
    <source>
        <strain evidence="2">PC1</strain>
    </source>
</reference>
<evidence type="ECO:0000256" key="1">
    <source>
        <dbReference type="SAM" id="Phobius"/>
    </source>
</evidence>
<evidence type="ECO:0000313" key="2">
    <source>
        <dbReference type="EMBL" id="JAP92560.1"/>
    </source>
</evidence>
<keyword evidence="1" id="KW-1133">Transmembrane helix</keyword>
<dbReference type="EMBL" id="GDID01004046">
    <property type="protein sequence ID" value="JAP92560.1"/>
    <property type="molecule type" value="Transcribed_RNA"/>
</dbReference>
<protein>
    <submittedName>
        <fullName evidence="2">Transmembrane domain-containing protein</fullName>
    </submittedName>
</protein>
<keyword evidence="1" id="KW-0472">Membrane</keyword>
<feature type="transmembrane region" description="Helical" evidence="1">
    <location>
        <begin position="29"/>
        <end position="55"/>
    </location>
</feature>
<gene>
    <name evidence="2" type="ORF">TPC1_15458</name>
</gene>
<proteinExistence type="predicted"/>
<keyword evidence="1 2" id="KW-0812">Transmembrane</keyword>
<feature type="non-terminal residue" evidence="2">
    <location>
        <position position="1"/>
    </location>
</feature>
<organism evidence="2">
    <name type="scientific">Trepomonas sp. PC1</name>
    <dbReference type="NCBI Taxonomy" id="1076344"/>
    <lineage>
        <taxon>Eukaryota</taxon>
        <taxon>Metamonada</taxon>
        <taxon>Diplomonadida</taxon>
        <taxon>Hexamitidae</taxon>
        <taxon>Hexamitinae</taxon>
        <taxon>Trepomonas</taxon>
    </lineage>
</organism>
<sequence length="110" mass="12338">ISIEELNAQKQKTVTNVKKVGGMSLCCSYCCLLTGFSGFILLGLFALCLWQQWFFEAEISLLPEEQRNEEFNSKALSFLIGMILELIIGVLSIFWIKKNNKKIATAKAVA</sequence>
<feature type="non-terminal residue" evidence="2">
    <location>
        <position position="110"/>
    </location>
</feature>
<accession>A0A146K6U2</accession>
<feature type="transmembrane region" description="Helical" evidence="1">
    <location>
        <begin position="75"/>
        <end position="96"/>
    </location>
</feature>
<name>A0A146K6U2_9EUKA</name>